<dbReference type="Proteomes" id="UP000095283">
    <property type="component" value="Unplaced"/>
</dbReference>
<sequence>MQTDEQLLERNAMILPHLAMKYGKQTRNITALYKVINGKACRMFIGEYTIVDLRNINYLEDIALYYRASNETDSEKMK</sequence>
<evidence type="ECO:0000313" key="1">
    <source>
        <dbReference type="Proteomes" id="UP000095283"/>
    </source>
</evidence>
<protein>
    <submittedName>
        <fullName evidence="2">DNA-binding protein</fullName>
    </submittedName>
</protein>
<proteinExistence type="predicted"/>
<dbReference type="WBParaSite" id="Hba_08413">
    <property type="protein sequence ID" value="Hba_08413"/>
    <property type="gene ID" value="Hba_08413"/>
</dbReference>
<accession>A0A1I7WTC0</accession>
<reference evidence="2" key="1">
    <citation type="submission" date="2016-11" db="UniProtKB">
        <authorList>
            <consortium name="WormBaseParasite"/>
        </authorList>
    </citation>
    <scope>IDENTIFICATION</scope>
</reference>
<evidence type="ECO:0000313" key="2">
    <source>
        <dbReference type="WBParaSite" id="Hba_08413"/>
    </source>
</evidence>
<organism evidence="1 2">
    <name type="scientific">Heterorhabditis bacteriophora</name>
    <name type="common">Entomopathogenic nematode worm</name>
    <dbReference type="NCBI Taxonomy" id="37862"/>
    <lineage>
        <taxon>Eukaryota</taxon>
        <taxon>Metazoa</taxon>
        <taxon>Ecdysozoa</taxon>
        <taxon>Nematoda</taxon>
        <taxon>Chromadorea</taxon>
        <taxon>Rhabditida</taxon>
        <taxon>Rhabditina</taxon>
        <taxon>Rhabditomorpha</taxon>
        <taxon>Strongyloidea</taxon>
        <taxon>Heterorhabditidae</taxon>
        <taxon>Heterorhabditis</taxon>
    </lineage>
</organism>
<dbReference type="AlphaFoldDB" id="A0A1I7WTC0"/>
<keyword evidence="1" id="KW-1185">Reference proteome</keyword>
<name>A0A1I7WTC0_HETBA</name>